<dbReference type="PANTHER" id="PTHR10655">
    <property type="entry name" value="LYSOPHOSPHOLIPASE-RELATED"/>
    <property type="match status" value="1"/>
</dbReference>
<evidence type="ECO:0000256" key="1">
    <source>
        <dbReference type="ARBA" id="ARBA00006499"/>
    </source>
</evidence>
<evidence type="ECO:0000259" key="3">
    <source>
        <dbReference type="Pfam" id="PF02230"/>
    </source>
</evidence>
<dbReference type="InterPro" id="IPR003140">
    <property type="entry name" value="PLipase/COase/thioEstase"/>
</dbReference>
<comment type="similarity">
    <text evidence="1">Belongs to the AB hydrolase superfamily. AB hydrolase 2 family.</text>
</comment>
<keyword evidence="5" id="KW-1185">Reference proteome</keyword>
<dbReference type="Proteomes" id="UP001319104">
    <property type="component" value="Unassembled WGS sequence"/>
</dbReference>
<feature type="domain" description="Phospholipase/carboxylesterase/thioesterase" evidence="3">
    <location>
        <begin position="13"/>
        <end position="201"/>
    </location>
</feature>
<comment type="caution">
    <text evidence="4">The sequence shown here is derived from an EMBL/GenBank/DDBJ whole genome shotgun (WGS) entry which is preliminary data.</text>
</comment>
<dbReference type="GO" id="GO:0016787">
    <property type="term" value="F:hydrolase activity"/>
    <property type="evidence" value="ECO:0007669"/>
    <property type="project" value="UniProtKB-KW"/>
</dbReference>
<proteinExistence type="inferred from homology"/>
<dbReference type="Gene3D" id="3.40.50.1820">
    <property type="entry name" value="alpha/beta hydrolase"/>
    <property type="match status" value="1"/>
</dbReference>
<dbReference type="EMBL" id="JAHCMY010000004">
    <property type="protein sequence ID" value="MBS9524311.1"/>
    <property type="molecule type" value="Genomic_DNA"/>
</dbReference>
<dbReference type="InterPro" id="IPR029058">
    <property type="entry name" value="AB_hydrolase_fold"/>
</dbReference>
<dbReference type="PANTHER" id="PTHR10655:SF17">
    <property type="entry name" value="LYSOPHOSPHOLIPASE-LIKE PROTEIN 1"/>
    <property type="match status" value="1"/>
</dbReference>
<reference evidence="4 5" key="1">
    <citation type="submission" date="2021-05" db="EMBL/GenBank/DDBJ databases">
        <authorList>
            <person name="Zhang Z.D."/>
            <person name="Osman G."/>
        </authorList>
    </citation>
    <scope>NUCLEOTIDE SEQUENCE [LARGE SCALE GENOMIC DNA]</scope>
    <source>
        <strain evidence="4 5">KCTC 32217</strain>
    </source>
</reference>
<protein>
    <submittedName>
        <fullName evidence="4">Dienelactone hydrolase family protein</fullName>
    </submittedName>
</protein>
<dbReference type="SUPFAM" id="SSF53474">
    <property type="entry name" value="alpha/beta-Hydrolases"/>
    <property type="match status" value="1"/>
</dbReference>
<organism evidence="4 5">
    <name type="scientific">Litoribacter ruber</name>
    <dbReference type="NCBI Taxonomy" id="702568"/>
    <lineage>
        <taxon>Bacteria</taxon>
        <taxon>Pseudomonadati</taxon>
        <taxon>Bacteroidota</taxon>
        <taxon>Cytophagia</taxon>
        <taxon>Cytophagales</taxon>
        <taxon>Cyclobacteriaceae</taxon>
        <taxon>Litoribacter</taxon>
    </lineage>
</organism>
<dbReference type="AlphaFoldDB" id="A0AAP2CGP9"/>
<evidence type="ECO:0000313" key="4">
    <source>
        <dbReference type="EMBL" id="MBS9524311.1"/>
    </source>
</evidence>
<dbReference type="Pfam" id="PF02230">
    <property type="entry name" value="Abhydrolase_2"/>
    <property type="match status" value="1"/>
</dbReference>
<name>A0AAP2CGP9_9BACT</name>
<keyword evidence="2 4" id="KW-0378">Hydrolase</keyword>
<dbReference type="RefSeq" id="WP_213945168.1">
    <property type="nucleotide sequence ID" value="NZ_JAHCMY010000004.1"/>
</dbReference>
<accession>A0AAP2CGP9</accession>
<dbReference type="InterPro" id="IPR050565">
    <property type="entry name" value="LYPA1-2/EST-like"/>
</dbReference>
<evidence type="ECO:0000313" key="5">
    <source>
        <dbReference type="Proteomes" id="UP001319104"/>
    </source>
</evidence>
<evidence type="ECO:0000256" key="2">
    <source>
        <dbReference type="ARBA" id="ARBA00022801"/>
    </source>
</evidence>
<gene>
    <name evidence="4" type="ORF">KI659_09815</name>
</gene>
<sequence>MTEISREGLSLEEANKVAILIHGRGANANSILSLKDYLHLEGFALLAPNAQNNTWYPYSFMAPDAQNEPAFSQAIQQLQSLVKECLDQGFKTEDIYFIGFSQGACLALDYATQNATKYGGVIAFTGGLIGEKIRKEKYKGDFAGTNVFIGSSKQDMHVPLSRIQESAKLMKEMGAQVKTLIFEDPQHTIREEEIEWVNKNILSGEV</sequence>